<name>A0A5B7K6I1_PORTR</name>
<dbReference type="AlphaFoldDB" id="A0A5B7K6I1"/>
<comment type="caution">
    <text evidence="1">The sequence shown here is derived from an EMBL/GenBank/DDBJ whole genome shotgun (WGS) entry which is preliminary data.</text>
</comment>
<evidence type="ECO:0000313" key="1">
    <source>
        <dbReference type="EMBL" id="MPD00265.1"/>
    </source>
</evidence>
<reference evidence="1 2" key="1">
    <citation type="submission" date="2019-05" db="EMBL/GenBank/DDBJ databases">
        <title>Another draft genome of Portunus trituberculatus and its Hox gene families provides insights of decapod evolution.</title>
        <authorList>
            <person name="Jeong J.-H."/>
            <person name="Song I."/>
            <person name="Kim S."/>
            <person name="Choi T."/>
            <person name="Kim D."/>
            <person name="Ryu S."/>
            <person name="Kim W."/>
        </authorList>
    </citation>
    <scope>NUCLEOTIDE SEQUENCE [LARGE SCALE GENOMIC DNA]</scope>
    <source>
        <tissue evidence="1">Muscle</tissue>
    </source>
</reference>
<protein>
    <submittedName>
        <fullName evidence="1">Uncharacterized protein</fullName>
    </submittedName>
</protein>
<organism evidence="1 2">
    <name type="scientific">Portunus trituberculatus</name>
    <name type="common">Swimming crab</name>
    <name type="synonym">Neptunus trituberculatus</name>
    <dbReference type="NCBI Taxonomy" id="210409"/>
    <lineage>
        <taxon>Eukaryota</taxon>
        <taxon>Metazoa</taxon>
        <taxon>Ecdysozoa</taxon>
        <taxon>Arthropoda</taxon>
        <taxon>Crustacea</taxon>
        <taxon>Multicrustacea</taxon>
        <taxon>Malacostraca</taxon>
        <taxon>Eumalacostraca</taxon>
        <taxon>Eucarida</taxon>
        <taxon>Decapoda</taxon>
        <taxon>Pleocyemata</taxon>
        <taxon>Brachyura</taxon>
        <taxon>Eubrachyura</taxon>
        <taxon>Portunoidea</taxon>
        <taxon>Portunidae</taxon>
        <taxon>Portuninae</taxon>
        <taxon>Portunus</taxon>
    </lineage>
</organism>
<dbReference type="Proteomes" id="UP000324222">
    <property type="component" value="Unassembled WGS sequence"/>
</dbReference>
<sequence length="34" mass="4205">MAGMTSCRYLRRRMTRVRSLARRTQCTQGRWCRR</sequence>
<evidence type="ECO:0000313" key="2">
    <source>
        <dbReference type="Proteomes" id="UP000324222"/>
    </source>
</evidence>
<dbReference type="EMBL" id="VSRR010122139">
    <property type="protein sequence ID" value="MPD00265.1"/>
    <property type="molecule type" value="Genomic_DNA"/>
</dbReference>
<accession>A0A5B7K6I1</accession>
<gene>
    <name evidence="1" type="ORF">E2C01_095725</name>
</gene>
<proteinExistence type="predicted"/>
<keyword evidence="2" id="KW-1185">Reference proteome</keyword>